<sequence>MSHVQPTLLVRKVHAQAELPRRMSAEAAGMDLAACLPDGPVELAPGERRLIPTGVAVAIPGGHEGQVRPRSGLALRHGLSIVNAPGTIDADYRGELKVILVNLGAAPFVVAHGERIAQLVVAPVVFPAVVEVQDLPAAARGDGGFGSTGV</sequence>
<comment type="caution">
    <text evidence="8">Lacks conserved residue(s) required for the propagation of feature annotation.</text>
</comment>
<dbReference type="Gene3D" id="2.70.40.10">
    <property type="match status" value="1"/>
</dbReference>
<keyword evidence="6 8" id="KW-0546">Nucleotide metabolism</keyword>
<dbReference type="PANTHER" id="PTHR11241:SF0">
    <property type="entry name" value="DEOXYURIDINE 5'-TRIPHOSPHATE NUCLEOTIDOHYDROLASE"/>
    <property type="match status" value="1"/>
</dbReference>
<name>A0A9X3EVY7_9BACT</name>
<dbReference type="NCBIfam" id="NF001862">
    <property type="entry name" value="PRK00601.1"/>
    <property type="match status" value="1"/>
</dbReference>
<proteinExistence type="inferred from homology"/>
<evidence type="ECO:0000313" key="11">
    <source>
        <dbReference type="Proteomes" id="UP001150924"/>
    </source>
</evidence>
<dbReference type="NCBIfam" id="TIGR00576">
    <property type="entry name" value="dut"/>
    <property type="match status" value="1"/>
</dbReference>
<evidence type="ECO:0000313" key="10">
    <source>
        <dbReference type="EMBL" id="MCY1007416.1"/>
    </source>
</evidence>
<keyword evidence="5 8" id="KW-0460">Magnesium</keyword>
<organism evidence="10 11">
    <name type="scientific">Nannocystis pusilla</name>
    <dbReference type="NCBI Taxonomy" id="889268"/>
    <lineage>
        <taxon>Bacteria</taxon>
        <taxon>Pseudomonadati</taxon>
        <taxon>Myxococcota</taxon>
        <taxon>Polyangia</taxon>
        <taxon>Nannocystales</taxon>
        <taxon>Nannocystaceae</taxon>
        <taxon>Nannocystis</taxon>
    </lineage>
</organism>
<dbReference type="GO" id="GO:0046081">
    <property type="term" value="P:dUTP catabolic process"/>
    <property type="evidence" value="ECO:0007669"/>
    <property type="project" value="InterPro"/>
</dbReference>
<dbReference type="Proteomes" id="UP001150924">
    <property type="component" value="Unassembled WGS sequence"/>
</dbReference>
<protein>
    <recommendedName>
        <fullName evidence="8">Deoxyuridine 5'-triphosphate nucleotidohydrolase</fullName>
        <shortName evidence="8">dUTPase</shortName>
        <ecNumber evidence="8">3.6.1.23</ecNumber>
    </recommendedName>
    <alternativeName>
        <fullName evidence="8">dUTP pyrophosphatase</fullName>
    </alternativeName>
</protein>
<dbReference type="InterPro" id="IPR036157">
    <property type="entry name" value="dUTPase-like_sf"/>
</dbReference>
<keyword evidence="11" id="KW-1185">Reference proteome</keyword>
<dbReference type="EC" id="3.6.1.23" evidence="8"/>
<evidence type="ECO:0000259" key="9">
    <source>
        <dbReference type="Pfam" id="PF00692"/>
    </source>
</evidence>
<evidence type="ECO:0000256" key="3">
    <source>
        <dbReference type="ARBA" id="ARBA00022723"/>
    </source>
</evidence>
<evidence type="ECO:0000256" key="2">
    <source>
        <dbReference type="ARBA" id="ARBA00006581"/>
    </source>
</evidence>
<dbReference type="InterPro" id="IPR008181">
    <property type="entry name" value="dUTPase"/>
</dbReference>
<feature type="binding site" evidence="8">
    <location>
        <begin position="70"/>
        <end position="72"/>
    </location>
    <ligand>
        <name>substrate</name>
    </ligand>
</feature>
<evidence type="ECO:0000256" key="6">
    <source>
        <dbReference type="ARBA" id="ARBA00023080"/>
    </source>
</evidence>
<comment type="pathway">
    <text evidence="8">Pyrimidine metabolism; dUMP biosynthesis; dUMP from dCTP (dUTP route): step 2/2.</text>
</comment>
<reference evidence="10" key="1">
    <citation type="submission" date="2022-11" db="EMBL/GenBank/DDBJ databases">
        <title>Minimal conservation of predation-associated metabolite biosynthetic gene clusters underscores biosynthetic potential of Myxococcota including descriptions for ten novel species: Archangium lansinium sp. nov., Myxococcus landrumus sp. nov., Nannocystis bai.</title>
        <authorList>
            <person name="Ahearne A."/>
            <person name="Stevens C."/>
            <person name="Phillips K."/>
        </authorList>
    </citation>
    <scope>NUCLEOTIDE SEQUENCE</scope>
    <source>
        <strain evidence="10">Na p29</strain>
    </source>
</reference>
<evidence type="ECO:0000256" key="4">
    <source>
        <dbReference type="ARBA" id="ARBA00022801"/>
    </source>
</evidence>
<feature type="binding site" evidence="8">
    <location>
        <position position="83"/>
    </location>
    <ligand>
        <name>substrate</name>
    </ligand>
</feature>
<comment type="catalytic activity">
    <reaction evidence="7 8">
        <text>dUTP + H2O = dUMP + diphosphate + H(+)</text>
        <dbReference type="Rhea" id="RHEA:10248"/>
        <dbReference type="ChEBI" id="CHEBI:15377"/>
        <dbReference type="ChEBI" id="CHEBI:15378"/>
        <dbReference type="ChEBI" id="CHEBI:33019"/>
        <dbReference type="ChEBI" id="CHEBI:61555"/>
        <dbReference type="ChEBI" id="CHEBI:246422"/>
        <dbReference type="EC" id="3.6.1.23"/>
    </reaction>
</comment>
<dbReference type="InterPro" id="IPR029054">
    <property type="entry name" value="dUTPase-like"/>
</dbReference>
<keyword evidence="4 8" id="KW-0378">Hydrolase</keyword>
<gene>
    <name evidence="8 10" type="primary">dut</name>
    <name evidence="10" type="ORF">OV079_18040</name>
</gene>
<evidence type="ECO:0000256" key="1">
    <source>
        <dbReference type="ARBA" id="ARBA00001946"/>
    </source>
</evidence>
<dbReference type="Pfam" id="PF00692">
    <property type="entry name" value="dUTPase"/>
    <property type="match status" value="1"/>
</dbReference>
<evidence type="ECO:0000256" key="5">
    <source>
        <dbReference type="ARBA" id="ARBA00022842"/>
    </source>
</evidence>
<evidence type="ECO:0000256" key="7">
    <source>
        <dbReference type="ARBA" id="ARBA00047686"/>
    </source>
</evidence>
<dbReference type="GO" id="GO:0004170">
    <property type="term" value="F:dUTP diphosphatase activity"/>
    <property type="evidence" value="ECO:0007669"/>
    <property type="project" value="UniProtKB-UniRule"/>
</dbReference>
<dbReference type="CDD" id="cd07557">
    <property type="entry name" value="trimeric_dUTPase"/>
    <property type="match status" value="1"/>
</dbReference>
<dbReference type="HAMAP" id="MF_00116">
    <property type="entry name" value="dUTPase_bact"/>
    <property type="match status" value="1"/>
</dbReference>
<accession>A0A9X3EVY7</accession>
<dbReference type="InterPro" id="IPR033704">
    <property type="entry name" value="dUTPase_trimeric"/>
</dbReference>
<evidence type="ECO:0000256" key="8">
    <source>
        <dbReference type="HAMAP-Rule" id="MF_00116"/>
    </source>
</evidence>
<dbReference type="PANTHER" id="PTHR11241">
    <property type="entry name" value="DEOXYURIDINE 5'-TRIPHOSPHATE NUCLEOTIDOHYDROLASE"/>
    <property type="match status" value="1"/>
</dbReference>
<comment type="cofactor">
    <cofactor evidence="1 8">
        <name>Mg(2+)</name>
        <dbReference type="ChEBI" id="CHEBI:18420"/>
    </cofactor>
</comment>
<feature type="domain" description="dUTPase-like" evidence="9">
    <location>
        <begin position="16"/>
        <end position="149"/>
    </location>
</feature>
<comment type="caution">
    <text evidence="10">The sequence shown here is derived from an EMBL/GenBank/DDBJ whole genome shotgun (WGS) entry which is preliminary data.</text>
</comment>
<comment type="function">
    <text evidence="8">This enzyme is involved in nucleotide metabolism: it produces dUMP, the immediate precursor of thymidine nucleotides and it decreases the intracellular concentration of dUTP so that uracil cannot be incorporated into DNA.</text>
</comment>
<feature type="binding site" evidence="8">
    <location>
        <begin position="87"/>
        <end position="89"/>
    </location>
    <ligand>
        <name>substrate</name>
    </ligand>
</feature>
<comment type="similarity">
    <text evidence="2 8">Belongs to the dUTPase family.</text>
</comment>
<dbReference type="FunFam" id="2.70.40.10:FF:000008">
    <property type="entry name" value="Deoxyuridine 5'-triphosphate nucleotidohydrolase"/>
    <property type="match status" value="1"/>
</dbReference>
<dbReference type="GO" id="GO:0000287">
    <property type="term" value="F:magnesium ion binding"/>
    <property type="evidence" value="ECO:0007669"/>
    <property type="project" value="UniProtKB-UniRule"/>
</dbReference>
<dbReference type="RefSeq" id="WP_267770037.1">
    <property type="nucleotide sequence ID" value="NZ_JAPNKE010000002.1"/>
</dbReference>
<dbReference type="SUPFAM" id="SSF51283">
    <property type="entry name" value="dUTPase-like"/>
    <property type="match status" value="1"/>
</dbReference>
<keyword evidence="3 8" id="KW-0479">Metal-binding</keyword>
<dbReference type="AlphaFoldDB" id="A0A9X3EVY7"/>
<dbReference type="GO" id="GO:0006226">
    <property type="term" value="P:dUMP biosynthetic process"/>
    <property type="evidence" value="ECO:0007669"/>
    <property type="project" value="UniProtKB-UniRule"/>
</dbReference>
<dbReference type="EMBL" id="JAPNKE010000002">
    <property type="protein sequence ID" value="MCY1007416.1"/>
    <property type="molecule type" value="Genomic_DNA"/>
</dbReference>